<gene>
    <name evidence="3" type="ORF">BD626DRAFT_9046</name>
</gene>
<evidence type="ECO:0000256" key="1">
    <source>
        <dbReference type="SAM" id="MobiDB-lite"/>
    </source>
</evidence>
<evidence type="ECO:0000313" key="3">
    <source>
        <dbReference type="EMBL" id="TRM69269.1"/>
    </source>
</evidence>
<keyword evidence="4" id="KW-1185">Reference proteome</keyword>
<accession>A0A550CWV1</accession>
<feature type="region of interest" description="Disordered" evidence="1">
    <location>
        <begin position="128"/>
        <end position="171"/>
    </location>
</feature>
<protein>
    <recommendedName>
        <fullName evidence="2">DUF4140 domain-containing protein</fullName>
    </recommendedName>
</protein>
<organism evidence="3 4">
    <name type="scientific">Schizophyllum amplum</name>
    <dbReference type="NCBI Taxonomy" id="97359"/>
    <lineage>
        <taxon>Eukaryota</taxon>
        <taxon>Fungi</taxon>
        <taxon>Dikarya</taxon>
        <taxon>Basidiomycota</taxon>
        <taxon>Agaricomycotina</taxon>
        <taxon>Agaricomycetes</taxon>
        <taxon>Agaricomycetidae</taxon>
        <taxon>Agaricales</taxon>
        <taxon>Schizophyllaceae</taxon>
        <taxon>Schizophyllum</taxon>
    </lineage>
</organism>
<dbReference type="AlphaFoldDB" id="A0A550CWV1"/>
<reference evidence="3 4" key="1">
    <citation type="journal article" date="2019" name="New Phytol.">
        <title>Comparative genomics reveals unique wood-decay strategies and fruiting body development in the Schizophyllaceae.</title>
        <authorList>
            <person name="Almasi E."/>
            <person name="Sahu N."/>
            <person name="Krizsan K."/>
            <person name="Balint B."/>
            <person name="Kovacs G.M."/>
            <person name="Kiss B."/>
            <person name="Cseklye J."/>
            <person name="Drula E."/>
            <person name="Henrissat B."/>
            <person name="Nagy I."/>
            <person name="Chovatia M."/>
            <person name="Adam C."/>
            <person name="LaButti K."/>
            <person name="Lipzen A."/>
            <person name="Riley R."/>
            <person name="Grigoriev I.V."/>
            <person name="Nagy L.G."/>
        </authorList>
    </citation>
    <scope>NUCLEOTIDE SEQUENCE [LARGE SCALE GENOMIC DNA]</scope>
    <source>
        <strain evidence="3 4">NL-1724</strain>
    </source>
</reference>
<sequence>MSNTSYEQPPPFESARVELDSTKDSKIAGISLYSGRAEVTRIYTLALRTGQNSVVINGLPDIMDHQSLRMGGIVCKNLWRGIATLTVQRSHISTHHAILPLRLFRHSLLELCSRPTWREPDRFPRPGRWLRHMGSKLSSTDRGSSTEFGGKRQRLPHAPYRGHGTSNEQIRPPRRFQELVSFRFLHSIPPIAGQGWQV</sequence>
<dbReference type="OrthoDB" id="10068793at2759"/>
<dbReference type="STRING" id="97359.A0A550CWV1"/>
<proteinExistence type="predicted"/>
<feature type="domain" description="DUF4140" evidence="2">
    <location>
        <begin position="31"/>
        <end position="72"/>
    </location>
</feature>
<dbReference type="InterPro" id="IPR025554">
    <property type="entry name" value="DUF4140"/>
</dbReference>
<feature type="compositionally biased region" description="Polar residues" evidence="1">
    <location>
        <begin position="136"/>
        <end position="147"/>
    </location>
</feature>
<dbReference type="Pfam" id="PF13600">
    <property type="entry name" value="DUF4140"/>
    <property type="match status" value="1"/>
</dbReference>
<comment type="caution">
    <text evidence="3">The sequence shown here is derived from an EMBL/GenBank/DDBJ whole genome shotgun (WGS) entry which is preliminary data.</text>
</comment>
<evidence type="ECO:0000313" key="4">
    <source>
        <dbReference type="Proteomes" id="UP000320762"/>
    </source>
</evidence>
<evidence type="ECO:0000259" key="2">
    <source>
        <dbReference type="Pfam" id="PF13600"/>
    </source>
</evidence>
<name>A0A550CWV1_9AGAR</name>
<dbReference type="Proteomes" id="UP000320762">
    <property type="component" value="Unassembled WGS sequence"/>
</dbReference>
<dbReference type="EMBL" id="VDMD01000001">
    <property type="protein sequence ID" value="TRM69269.1"/>
    <property type="molecule type" value="Genomic_DNA"/>
</dbReference>